<dbReference type="SUPFAM" id="SSF88713">
    <property type="entry name" value="Glycoside hydrolase/deacetylase"/>
    <property type="match status" value="1"/>
</dbReference>
<dbReference type="AlphaFoldDB" id="A0A1M6TEC9"/>
<name>A0A1M6TEC9_9CLOT</name>
<reference evidence="2 3" key="1">
    <citation type="submission" date="2016-11" db="EMBL/GenBank/DDBJ databases">
        <authorList>
            <person name="Jaros S."/>
            <person name="Januszkiewicz K."/>
            <person name="Wedrychowicz H."/>
        </authorList>
    </citation>
    <scope>NUCLEOTIDE SEQUENCE [LARGE SCALE GENOMIC DNA]</scope>
    <source>
        <strain evidence="2 3">DSM 21758</strain>
    </source>
</reference>
<dbReference type="PROSITE" id="PS51677">
    <property type="entry name" value="NODB"/>
    <property type="match status" value="1"/>
</dbReference>
<keyword evidence="3" id="KW-1185">Reference proteome</keyword>
<dbReference type="InterPro" id="IPR050248">
    <property type="entry name" value="Polysacc_deacetylase_ArnD"/>
</dbReference>
<dbReference type="EMBL" id="FQZB01000020">
    <property type="protein sequence ID" value="SHK55357.1"/>
    <property type="molecule type" value="Genomic_DNA"/>
</dbReference>
<proteinExistence type="predicted"/>
<dbReference type="STRING" id="1121302.SAMN02745163_04010"/>
<protein>
    <submittedName>
        <fullName evidence="2">Peptidoglycan/xylan/chitin deacetylase, PgdA/CDA1 family</fullName>
    </submittedName>
</protein>
<dbReference type="RefSeq" id="WP_072992406.1">
    <property type="nucleotide sequence ID" value="NZ_FQZB01000020.1"/>
</dbReference>
<dbReference type="PANTHER" id="PTHR10587:SF125">
    <property type="entry name" value="POLYSACCHARIDE DEACETYLASE YHEN-RELATED"/>
    <property type="match status" value="1"/>
</dbReference>
<dbReference type="InterPro" id="IPR002509">
    <property type="entry name" value="NODB_dom"/>
</dbReference>
<dbReference type="Proteomes" id="UP000184310">
    <property type="component" value="Unassembled WGS sequence"/>
</dbReference>
<organism evidence="2 3">
    <name type="scientific">Clostridium cavendishii DSM 21758</name>
    <dbReference type="NCBI Taxonomy" id="1121302"/>
    <lineage>
        <taxon>Bacteria</taxon>
        <taxon>Bacillati</taxon>
        <taxon>Bacillota</taxon>
        <taxon>Clostridia</taxon>
        <taxon>Eubacteriales</taxon>
        <taxon>Clostridiaceae</taxon>
        <taxon>Clostridium</taxon>
    </lineage>
</organism>
<dbReference type="PANTHER" id="PTHR10587">
    <property type="entry name" value="GLYCOSYL TRANSFERASE-RELATED"/>
    <property type="match status" value="1"/>
</dbReference>
<dbReference type="GO" id="GO:0016810">
    <property type="term" value="F:hydrolase activity, acting on carbon-nitrogen (but not peptide) bonds"/>
    <property type="evidence" value="ECO:0007669"/>
    <property type="project" value="InterPro"/>
</dbReference>
<accession>A0A1M6TEC9</accession>
<dbReference type="Gene3D" id="3.20.20.370">
    <property type="entry name" value="Glycoside hydrolase/deacetylase"/>
    <property type="match status" value="1"/>
</dbReference>
<feature type="domain" description="NodB homology" evidence="1">
    <location>
        <begin position="111"/>
        <end position="290"/>
    </location>
</feature>
<evidence type="ECO:0000313" key="2">
    <source>
        <dbReference type="EMBL" id="SHK55357.1"/>
    </source>
</evidence>
<sequence>MKKFIVFILLLLTLALAFFYYKFYITNKDSINKKGSSNIVKDDVNKSSKEKPNDIQSEPKDTIEEIYDIKGVSINIKGKSWDNMLESRKKQVALAKKYPDSVFTNGITTKKQIALTYDDGPDPGRTDRLLNILKNKNVKATFFLLGEKVKANPKIVKRIFDEGHLPMNHTYSHKELTKLSLDKVKKEVLDTENLIENLTGKKPNIIRPPYGDINAKLIDDYFDKENYKIALWSIDTLDWSQKEATNIVKNVEDNVRNGDVILMHTSATDETLKATETIIDDLRAKGYEFVTIDKILNVPAYR</sequence>
<dbReference type="OrthoDB" id="9806342at2"/>
<dbReference type="InterPro" id="IPR011330">
    <property type="entry name" value="Glyco_hydro/deAcase_b/a-brl"/>
</dbReference>
<dbReference type="CDD" id="cd10917">
    <property type="entry name" value="CE4_NodB_like_6s_7s"/>
    <property type="match status" value="1"/>
</dbReference>
<evidence type="ECO:0000313" key="3">
    <source>
        <dbReference type="Proteomes" id="UP000184310"/>
    </source>
</evidence>
<dbReference type="Pfam" id="PF01522">
    <property type="entry name" value="Polysacc_deac_1"/>
    <property type="match status" value="1"/>
</dbReference>
<dbReference type="GO" id="GO:0005975">
    <property type="term" value="P:carbohydrate metabolic process"/>
    <property type="evidence" value="ECO:0007669"/>
    <property type="project" value="InterPro"/>
</dbReference>
<evidence type="ECO:0000259" key="1">
    <source>
        <dbReference type="PROSITE" id="PS51677"/>
    </source>
</evidence>
<gene>
    <name evidence="2" type="ORF">SAMN02745163_04010</name>
</gene>